<dbReference type="Proteomes" id="UP000464314">
    <property type="component" value="Chromosome"/>
</dbReference>
<evidence type="ECO:0000256" key="5">
    <source>
        <dbReference type="RuleBase" id="RU361157"/>
    </source>
</evidence>
<evidence type="ECO:0000256" key="2">
    <source>
        <dbReference type="ARBA" id="ARBA00022692"/>
    </source>
</evidence>
<organism evidence="7 8">
    <name type="scientific">Anaerocolumna sedimenticola</name>
    <dbReference type="NCBI Taxonomy" id="2696063"/>
    <lineage>
        <taxon>Bacteria</taxon>
        <taxon>Bacillati</taxon>
        <taxon>Bacillota</taxon>
        <taxon>Clostridia</taxon>
        <taxon>Lachnospirales</taxon>
        <taxon>Lachnospiraceae</taxon>
        <taxon>Anaerocolumna</taxon>
    </lineage>
</organism>
<feature type="transmembrane region" description="Helical" evidence="5">
    <location>
        <begin position="21"/>
        <end position="45"/>
    </location>
</feature>
<dbReference type="PROSITE" id="PS51012">
    <property type="entry name" value="ABC_TM2"/>
    <property type="match status" value="1"/>
</dbReference>
<reference evidence="7 8" key="1">
    <citation type="submission" date="2020-01" db="EMBL/GenBank/DDBJ databases">
        <title>Genome analysis of Anaerocolumna sp. CBA3638.</title>
        <authorList>
            <person name="Kim J."/>
            <person name="Roh S.W."/>
        </authorList>
    </citation>
    <scope>NUCLEOTIDE SEQUENCE [LARGE SCALE GENOMIC DNA]</scope>
    <source>
        <strain evidence="7 8">CBA3638</strain>
    </source>
</reference>
<dbReference type="GO" id="GO:0043190">
    <property type="term" value="C:ATP-binding cassette (ABC) transporter complex"/>
    <property type="evidence" value="ECO:0007669"/>
    <property type="project" value="InterPro"/>
</dbReference>
<keyword evidence="4 5" id="KW-0472">Membrane</keyword>
<keyword evidence="5" id="KW-0813">Transport</keyword>
<dbReference type="PIRSF" id="PIRSF006648">
    <property type="entry name" value="DrrB"/>
    <property type="match status" value="1"/>
</dbReference>
<keyword evidence="2 5" id="KW-0812">Transmembrane</keyword>
<dbReference type="Pfam" id="PF01061">
    <property type="entry name" value="ABC2_membrane"/>
    <property type="match status" value="1"/>
</dbReference>
<proteinExistence type="inferred from homology"/>
<dbReference type="InterPro" id="IPR000412">
    <property type="entry name" value="ABC_2_transport"/>
</dbReference>
<evidence type="ECO:0000313" key="7">
    <source>
        <dbReference type="EMBL" id="QHQ63705.1"/>
    </source>
</evidence>
<keyword evidence="5" id="KW-1003">Cell membrane</keyword>
<evidence type="ECO:0000313" key="8">
    <source>
        <dbReference type="Proteomes" id="UP000464314"/>
    </source>
</evidence>
<comment type="similarity">
    <text evidence="5">Belongs to the ABC-2 integral membrane protein family.</text>
</comment>
<feature type="transmembrane region" description="Helical" evidence="5">
    <location>
        <begin position="224"/>
        <end position="246"/>
    </location>
</feature>
<dbReference type="EMBL" id="CP048000">
    <property type="protein sequence ID" value="QHQ63705.1"/>
    <property type="molecule type" value="Genomic_DNA"/>
</dbReference>
<keyword evidence="8" id="KW-1185">Reference proteome</keyword>
<protein>
    <recommendedName>
        <fullName evidence="5">Transport permease protein</fullName>
    </recommendedName>
</protein>
<feature type="transmembrane region" description="Helical" evidence="5">
    <location>
        <begin position="170"/>
        <end position="188"/>
    </location>
</feature>
<keyword evidence="3 5" id="KW-1133">Transmembrane helix</keyword>
<dbReference type="InterPro" id="IPR051784">
    <property type="entry name" value="Nod_factor_ABC_transporter"/>
</dbReference>
<evidence type="ECO:0000256" key="3">
    <source>
        <dbReference type="ARBA" id="ARBA00022989"/>
    </source>
</evidence>
<dbReference type="InterPro" id="IPR047817">
    <property type="entry name" value="ABC2_TM_bact-type"/>
</dbReference>
<evidence type="ECO:0000256" key="1">
    <source>
        <dbReference type="ARBA" id="ARBA00004141"/>
    </source>
</evidence>
<comment type="subcellular location">
    <subcellularLocation>
        <location evidence="5">Cell membrane</location>
        <topology evidence="5">Multi-pass membrane protein</topology>
    </subcellularLocation>
    <subcellularLocation>
        <location evidence="1">Membrane</location>
        <topology evidence="1">Multi-pass membrane protein</topology>
    </subcellularLocation>
</comment>
<dbReference type="KEGG" id="anr:Ana3638_10165"/>
<feature type="transmembrane region" description="Helical" evidence="5">
    <location>
        <begin position="134"/>
        <end position="158"/>
    </location>
</feature>
<evidence type="ECO:0000259" key="6">
    <source>
        <dbReference type="PROSITE" id="PS51012"/>
    </source>
</evidence>
<dbReference type="GO" id="GO:0140359">
    <property type="term" value="F:ABC-type transporter activity"/>
    <property type="evidence" value="ECO:0007669"/>
    <property type="project" value="InterPro"/>
</dbReference>
<gene>
    <name evidence="7" type="ORF">Ana3638_10165</name>
</gene>
<dbReference type="AlphaFoldDB" id="A0A6P1TWB1"/>
<feature type="transmembrane region" description="Helical" evidence="5">
    <location>
        <begin position="99"/>
        <end position="128"/>
    </location>
</feature>
<dbReference type="PANTHER" id="PTHR43229">
    <property type="entry name" value="NODULATION PROTEIN J"/>
    <property type="match status" value="1"/>
</dbReference>
<dbReference type="PANTHER" id="PTHR43229:SF2">
    <property type="entry name" value="NODULATION PROTEIN J"/>
    <property type="match status" value="1"/>
</dbReference>
<sequence length="250" mass="27457">MRQIKEIGAMTKRCMMYTLRNVDNLLTMLFLPIAVLLLFVFVFGGAIQTGNDNYIDYVIFGILLINIGYGAGTTAVSLNVDLQNGIIDRFRTMPIGRNVVLTGHVLASIIKNIISTVVLFVLAFLIGFRSVAGFGGWFAAVCILLLYSLAMTWLAIVFGLIAKTPEGASAFSYVFLFFPYISSAFVPTKTMPKALRLLAENQPVTPINESVRTLLMDLPVGNNVFLSLIWCLGITAVTYGISGWIYGRKS</sequence>
<feature type="transmembrane region" description="Helical" evidence="5">
    <location>
        <begin position="57"/>
        <end position="78"/>
    </location>
</feature>
<feature type="domain" description="ABC transmembrane type-2" evidence="6">
    <location>
        <begin position="23"/>
        <end position="249"/>
    </location>
</feature>
<accession>A0A6P1TWB1</accession>
<evidence type="ECO:0000256" key="4">
    <source>
        <dbReference type="ARBA" id="ARBA00023136"/>
    </source>
</evidence>
<dbReference type="InterPro" id="IPR013525">
    <property type="entry name" value="ABC2_TM"/>
</dbReference>
<name>A0A6P1TWB1_9FIRM</name>